<evidence type="ECO:0000259" key="9">
    <source>
        <dbReference type="Pfam" id="PF07156"/>
    </source>
</evidence>
<evidence type="ECO:0000256" key="5">
    <source>
        <dbReference type="ARBA" id="ARBA00022827"/>
    </source>
</evidence>
<reference evidence="10 11" key="1">
    <citation type="submission" date="2020-08" db="EMBL/GenBank/DDBJ databases">
        <title>Aphidius gifuensis genome sequencing and assembly.</title>
        <authorList>
            <person name="Du Z."/>
        </authorList>
    </citation>
    <scope>NUCLEOTIDE SEQUENCE [LARGE SCALE GENOMIC DNA]</scope>
    <source>
        <strain evidence="10">YNYX2018</strain>
        <tissue evidence="10">Adults</tissue>
    </source>
</reference>
<dbReference type="PANTHER" id="PTHR15944">
    <property type="entry name" value="FARNESYLCYSTEINE LYASE"/>
    <property type="match status" value="1"/>
</dbReference>
<dbReference type="GO" id="GO:0030328">
    <property type="term" value="P:prenylcysteine catabolic process"/>
    <property type="evidence" value="ECO:0007669"/>
    <property type="project" value="InterPro"/>
</dbReference>
<comment type="similarity">
    <text evidence="2">Belongs to the prenylcysteine oxidase family.</text>
</comment>
<evidence type="ECO:0000313" key="10">
    <source>
        <dbReference type="EMBL" id="KAF7992486.1"/>
    </source>
</evidence>
<comment type="caution">
    <text evidence="10">The sequence shown here is derived from an EMBL/GenBank/DDBJ whole genome shotgun (WGS) entry which is preliminary data.</text>
</comment>
<evidence type="ECO:0000313" key="11">
    <source>
        <dbReference type="Proteomes" id="UP000639338"/>
    </source>
</evidence>
<proteinExistence type="inferred from homology"/>
<gene>
    <name evidence="10" type="ORF">HCN44_004830</name>
</gene>
<dbReference type="InterPro" id="IPR036188">
    <property type="entry name" value="FAD/NAD-bd_sf"/>
</dbReference>
<keyword evidence="11" id="KW-1185">Reference proteome</keyword>
<dbReference type="InterPro" id="IPR010795">
    <property type="entry name" value="Prenylcys_lyase"/>
</dbReference>
<evidence type="ECO:0000256" key="4">
    <source>
        <dbReference type="ARBA" id="ARBA00022729"/>
    </source>
</evidence>
<dbReference type="PANTHER" id="PTHR15944:SF0">
    <property type="entry name" value="PRENYLCYSTEINE LYASE DOMAIN-CONTAINING PROTEIN"/>
    <property type="match status" value="1"/>
</dbReference>
<keyword evidence="5" id="KW-0274">FAD</keyword>
<keyword evidence="3" id="KW-0285">Flavoprotein</keyword>
<feature type="signal peptide" evidence="8">
    <location>
        <begin position="1"/>
        <end position="22"/>
    </location>
</feature>
<dbReference type="Proteomes" id="UP000639338">
    <property type="component" value="Unassembled WGS sequence"/>
</dbReference>
<keyword evidence="7" id="KW-0325">Glycoprotein</keyword>
<keyword evidence="4 8" id="KW-0732">Signal</keyword>
<dbReference type="AlphaFoldDB" id="A0A834XTF3"/>
<evidence type="ECO:0000256" key="3">
    <source>
        <dbReference type="ARBA" id="ARBA00022630"/>
    </source>
</evidence>
<dbReference type="GO" id="GO:0001735">
    <property type="term" value="F:prenylcysteine oxidase activity"/>
    <property type="evidence" value="ECO:0007669"/>
    <property type="project" value="InterPro"/>
</dbReference>
<keyword evidence="6" id="KW-0560">Oxidoreductase</keyword>
<evidence type="ECO:0000256" key="8">
    <source>
        <dbReference type="SAM" id="SignalP"/>
    </source>
</evidence>
<accession>A0A834XTF3</accession>
<evidence type="ECO:0000256" key="2">
    <source>
        <dbReference type="ARBA" id="ARBA00009967"/>
    </source>
</evidence>
<protein>
    <recommendedName>
        <fullName evidence="9">Prenylcysteine lyase domain-containing protein</fullName>
    </recommendedName>
</protein>
<sequence>MKQIKNAIYLLAVLTLRFGVCTDIQRCMPKIAIIGGGIGGASASHFIKLKFDGNEDLKIHLFEPNKIGGRLATIFIDGNEYEAGGSIIHSRNRLMKYFVNLLGLKETPYSDANAKKFAFWNGNELIFKSSNYQVVTLTKLVYQYGLQPFQLNHYIDSILDDFEKVYDNHENNQAFKNLTSLLSSMNMKYPEMLKTSTEEHFKNLGYSLKFIEEMIKVSLVVNYGQENNVQSFVGCVSAAGAGSSLWSIKGGNKKVPEMLIKQNDNIELFSSIVDRITLNSTKTEQTQYTLRYKSPGSSEDYHFENYDIVIIGKPLTDDHDMPIKFRNFDSTKNFKFPGKYQITYATFVKGTLRPSYFGDEDFFDAIFSCDPNKTTISSISRLETVKGTVSDVWKIFSKTSLERQVINKIFSEVVYVKEVKWKAYPQYNTRQRSDRFCLHDGLYYINAIEWAASAMEMSAIGGRNVAILAHKNYMKTCDNNNSQKLKKIKPHSSQHVEL</sequence>
<name>A0A834XTF3_APHGI</name>
<dbReference type="OrthoDB" id="437369at2759"/>
<evidence type="ECO:0000256" key="1">
    <source>
        <dbReference type="ARBA" id="ARBA00001974"/>
    </source>
</evidence>
<dbReference type="EMBL" id="JACMRX010000003">
    <property type="protein sequence ID" value="KAF7992486.1"/>
    <property type="molecule type" value="Genomic_DNA"/>
</dbReference>
<evidence type="ECO:0000256" key="7">
    <source>
        <dbReference type="ARBA" id="ARBA00023180"/>
    </source>
</evidence>
<evidence type="ECO:0000256" key="6">
    <source>
        <dbReference type="ARBA" id="ARBA00023002"/>
    </source>
</evidence>
<organism evidence="10 11">
    <name type="scientific">Aphidius gifuensis</name>
    <name type="common">Parasitoid wasp</name>
    <dbReference type="NCBI Taxonomy" id="684658"/>
    <lineage>
        <taxon>Eukaryota</taxon>
        <taxon>Metazoa</taxon>
        <taxon>Ecdysozoa</taxon>
        <taxon>Arthropoda</taxon>
        <taxon>Hexapoda</taxon>
        <taxon>Insecta</taxon>
        <taxon>Pterygota</taxon>
        <taxon>Neoptera</taxon>
        <taxon>Endopterygota</taxon>
        <taxon>Hymenoptera</taxon>
        <taxon>Apocrita</taxon>
        <taxon>Ichneumonoidea</taxon>
        <taxon>Braconidae</taxon>
        <taxon>Aphidiinae</taxon>
        <taxon>Aphidius</taxon>
    </lineage>
</organism>
<dbReference type="Gene3D" id="3.50.50.60">
    <property type="entry name" value="FAD/NAD(P)-binding domain"/>
    <property type="match status" value="1"/>
</dbReference>
<dbReference type="InterPro" id="IPR017046">
    <property type="entry name" value="Prenylcysteine_Oxase1"/>
</dbReference>
<dbReference type="Pfam" id="PF07156">
    <property type="entry name" value="Prenylcys_lyase"/>
    <property type="match status" value="1"/>
</dbReference>
<dbReference type="Pfam" id="PF13450">
    <property type="entry name" value="NAD_binding_8"/>
    <property type="match status" value="1"/>
</dbReference>
<dbReference type="SUPFAM" id="SSF51905">
    <property type="entry name" value="FAD/NAD(P)-binding domain"/>
    <property type="match status" value="1"/>
</dbReference>
<feature type="chain" id="PRO_5032521545" description="Prenylcysteine lyase domain-containing protein" evidence="8">
    <location>
        <begin position="23"/>
        <end position="498"/>
    </location>
</feature>
<dbReference type="GO" id="GO:0030327">
    <property type="term" value="P:prenylated protein catabolic process"/>
    <property type="evidence" value="ECO:0007669"/>
    <property type="project" value="TreeGrafter"/>
</dbReference>
<comment type="cofactor">
    <cofactor evidence="1">
        <name>FAD</name>
        <dbReference type="ChEBI" id="CHEBI:57692"/>
    </cofactor>
</comment>
<feature type="domain" description="Prenylcysteine lyase" evidence="9">
    <location>
        <begin position="127"/>
        <end position="479"/>
    </location>
</feature>